<dbReference type="Proteomes" id="UP000078390">
    <property type="component" value="Unassembled WGS sequence"/>
</dbReference>
<dbReference type="AlphaFoldDB" id="A0A179D4B2"/>
<dbReference type="Gene3D" id="1.10.10.10">
    <property type="entry name" value="Winged helix-like DNA-binding domain superfamily/Winged helix DNA-binding domain"/>
    <property type="match status" value="1"/>
</dbReference>
<dbReference type="InterPro" id="IPR036388">
    <property type="entry name" value="WH-like_DNA-bd_sf"/>
</dbReference>
<reference evidence="1 2" key="1">
    <citation type="submission" date="2016-04" db="EMBL/GenBank/DDBJ databases">
        <title>Genome analysis of Thermosulfurimonas dismutans, the first thermophilic sulfur-disproportionating bacterium of the phylum Thermodesulfobacteria.</title>
        <authorList>
            <person name="Mardanov A.V."/>
            <person name="Beletsky A.V."/>
            <person name="Kadnikov V.V."/>
            <person name="Slobodkin A.I."/>
            <person name="Ravin N.V."/>
        </authorList>
    </citation>
    <scope>NUCLEOTIDE SEQUENCE [LARGE SCALE GENOMIC DNA]</scope>
    <source>
        <strain evidence="1 2">S95</strain>
    </source>
</reference>
<name>A0A179D4B2_9BACT</name>
<keyword evidence="2" id="KW-1185">Reference proteome</keyword>
<organism evidence="1 2">
    <name type="scientific">Thermosulfurimonas dismutans</name>
    <dbReference type="NCBI Taxonomy" id="999894"/>
    <lineage>
        <taxon>Bacteria</taxon>
        <taxon>Pseudomonadati</taxon>
        <taxon>Thermodesulfobacteriota</taxon>
        <taxon>Thermodesulfobacteria</taxon>
        <taxon>Thermodesulfobacteriales</taxon>
        <taxon>Thermodesulfobacteriaceae</taxon>
        <taxon>Thermosulfurimonas</taxon>
    </lineage>
</organism>
<evidence type="ECO:0000313" key="2">
    <source>
        <dbReference type="Proteomes" id="UP000078390"/>
    </source>
</evidence>
<proteinExistence type="predicted"/>
<accession>A0A179D4B2</accession>
<gene>
    <name evidence="1" type="ORF">TDIS_1051</name>
</gene>
<dbReference type="InterPro" id="IPR000944">
    <property type="entry name" value="Tscrpt_reg_Rrf2"/>
</dbReference>
<dbReference type="PROSITE" id="PS51197">
    <property type="entry name" value="HTH_RRF2_2"/>
    <property type="match status" value="1"/>
</dbReference>
<sequence length="61" mass="7190">MEREDEVTPCVAYPEVCEFNEICPTREVWDRLTELIKETLSQVTLADLAQKYQERLTTRKA</sequence>
<dbReference type="RefSeq" id="WP_068670030.1">
    <property type="nucleotide sequence ID" value="NZ_LWLG01000005.1"/>
</dbReference>
<dbReference type="OrthoDB" id="9800519at2"/>
<evidence type="ECO:0008006" key="3">
    <source>
        <dbReference type="Google" id="ProtNLM"/>
    </source>
</evidence>
<comment type="caution">
    <text evidence="1">The sequence shown here is derived from an EMBL/GenBank/DDBJ whole genome shotgun (WGS) entry which is preliminary data.</text>
</comment>
<evidence type="ECO:0000313" key="1">
    <source>
        <dbReference type="EMBL" id="OAQ20924.1"/>
    </source>
</evidence>
<protein>
    <recommendedName>
        <fullName evidence="3">Rrf2 family transcriptional regulator</fullName>
    </recommendedName>
</protein>
<dbReference type="EMBL" id="LWLG01000005">
    <property type="protein sequence ID" value="OAQ20924.1"/>
    <property type="molecule type" value="Genomic_DNA"/>
</dbReference>